<reference evidence="7 8" key="2">
    <citation type="submission" date="2023-11" db="EMBL/GenBank/DDBJ databases">
        <authorList>
            <person name="Lara A.C."/>
            <person name="Chronakova A."/>
        </authorList>
    </citation>
    <scope>NUCLEOTIDE SEQUENCE [LARGE SCALE GENOMIC DNA]</scope>
    <source>
        <strain evidence="7 8">BCCO 10_0798</strain>
    </source>
</reference>
<sequence length="330" mass="34917">MSKRAALLVAVALTLTACSSTPDKPTVAQGGEDFGKAYELSNGFGTTQKPGEFPRTIKHAMGETKLEKKPERVIVLDTGELDNVVALGIKPVGIAYTDGSPTMPSYIGDKGGTPENVGTTNNLNLEAITKLNPDLILGSQLRAEALYPKLAAIAPTVFSVRPGYVWKENFLLNAAALDRQADAAKMLEDYTNKATETGNAIEKKLGVRPTVTALRFMPGRIRLYAKKSFIGTILIDAKIGQPTSSQVDDLAAEVSAEQISKADGDFILYSTYGDPAKTATGAVVGGPLWSGLNAVKAGKAKPVLDETYFLGLGVLAADVVLDDMKKQLGV</sequence>
<dbReference type="Pfam" id="PF01497">
    <property type="entry name" value="Peripla_BP_2"/>
    <property type="match status" value="1"/>
</dbReference>
<name>A0ABU4TZ65_9PSEU</name>
<evidence type="ECO:0000256" key="4">
    <source>
        <dbReference type="ARBA" id="ARBA00022729"/>
    </source>
</evidence>
<comment type="subcellular location">
    <subcellularLocation>
        <location evidence="1">Cell envelope</location>
    </subcellularLocation>
</comment>
<feature type="chain" id="PRO_5046433274" evidence="5">
    <location>
        <begin position="20"/>
        <end position="330"/>
    </location>
</feature>
<keyword evidence="4 5" id="KW-0732">Signal</keyword>
<organism evidence="7 8">
    <name type="scientific">Lentzea kristufekii</name>
    <dbReference type="NCBI Taxonomy" id="3095430"/>
    <lineage>
        <taxon>Bacteria</taxon>
        <taxon>Bacillati</taxon>
        <taxon>Actinomycetota</taxon>
        <taxon>Actinomycetes</taxon>
        <taxon>Pseudonocardiales</taxon>
        <taxon>Pseudonocardiaceae</taxon>
        <taxon>Lentzea</taxon>
    </lineage>
</organism>
<protein>
    <submittedName>
        <fullName evidence="7">Iron-siderophore ABC transporter substrate-binding protein</fullName>
    </submittedName>
</protein>
<keyword evidence="3" id="KW-0813">Transport</keyword>
<evidence type="ECO:0000313" key="7">
    <source>
        <dbReference type="EMBL" id="MDX8053617.1"/>
    </source>
</evidence>
<dbReference type="Gene3D" id="3.40.50.1980">
    <property type="entry name" value="Nitrogenase molybdenum iron protein domain"/>
    <property type="match status" value="2"/>
</dbReference>
<feature type="signal peptide" evidence="5">
    <location>
        <begin position="1"/>
        <end position="19"/>
    </location>
</feature>
<comment type="caution">
    <text evidence="7">The sequence shown here is derived from an EMBL/GenBank/DDBJ whole genome shotgun (WGS) entry which is preliminary data.</text>
</comment>
<dbReference type="EMBL" id="JAXAVV010000016">
    <property type="protein sequence ID" value="MDX8053617.1"/>
    <property type="molecule type" value="Genomic_DNA"/>
</dbReference>
<dbReference type="PROSITE" id="PS50983">
    <property type="entry name" value="FE_B12_PBP"/>
    <property type="match status" value="1"/>
</dbReference>
<proteinExistence type="inferred from homology"/>
<dbReference type="PANTHER" id="PTHR30532">
    <property type="entry name" value="IRON III DICITRATE-BINDING PERIPLASMIC PROTEIN"/>
    <property type="match status" value="1"/>
</dbReference>
<accession>A0ABU4TZ65</accession>
<dbReference type="CDD" id="cd01146">
    <property type="entry name" value="FhuD"/>
    <property type="match status" value="1"/>
</dbReference>
<evidence type="ECO:0000256" key="1">
    <source>
        <dbReference type="ARBA" id="ARBA00004196"/>
    </source>
</evidence>
<keyword evidence="8" id="KW-1185">Reference proteome</keyword>
<dbReference type="InterPro" id="IPR051313">
    <property type="entry name" value="Bact_iron-sidero_bind"/>
</dbReference>
<dbReference type="RefSeq" id="WP_319987424.1">
    <property type="nucleotide sequence ID" value="NZ_JAXAVV010000016.1"/>
</dbReference>
<reference evidence="7 8" key="1">
    <citation type="submission" date="2023-11" db="EMBL/GenBank/DDBJ databases">
        <title>Lentzea sokolovensis, sp. nov., Lentzea kristufkii, sp. nov., and Lentzea miocenensis, sp. nov., rare actinobacteria from Sokolov Coal Basin, Miocene lacustrine sediment, Czech Republic.</title>
        <authorList>
            <person name="Lara A."/>
            <person name="Kotroba L."/>
            <person name="Nouioui I."/>
            <person name="Neumann-Schaal M."/>
            <person name="Mast Y."/>
            <person name="Chronakova A."/>
        </authorList>
    </citation>
    <scope>NUCLEOTIDE SEQUENCE [LARGE SCALE GENOMIC DNA]</scope>
    <source>
        <strain evidence="7 8">BCCO 10_0798</strain>
    </source>
</reference>
<feature type="domain" description="Fe/B12 periplasmic-binding" evidence="6">
    <location>
        <begin position="72"/>
        <end position="330"/>
    </location>
</feature>
<dbReference type="Proteomes" id="UP001271792">
    <property type="component" value="Unassembled WGS sequence"/>
</dbReference>
<dbReference type="SUPFAM" id="SSF53807">
    <property type="entry name" value="Helical backbone' metal receptor"/>
    <property type="match status" value="1"/>
</dbReference>
<evidence type="ECO:0000256" key="5">
    <source>
        <dbReference type="SAM" id="SignalP"/>
    </source>
</evidence>
<evidence type="ECO:0000256" key="3">
    <source>
        <dbReference type="ARBA" id="ARBA00022448"/>
    </source>
</evidence>
<gene>
    <name evidence="7" type="ORF">SK571_29960</name>
</gene>
<dbReference type="InterPro" id="IPR002491">
    <property type="entry name" value="ABC_transptr_periplasmic_BD"/>
</dbReference>
<evidence type="ECO:0000313" key="8">
    <source>
        <dbReference type="Proteomes" id="UP001271792"/>
    </source>
</evidence>
<evidence type="ECO:0000259" key="6">
    <source>
        <dbReference type="PROSITE" id="PS50983"/>
    </source>
</evidence>
<comment type="similarity">
    <text evidence="2">Belongs to the bacterial solute-binding protein 8 family.</text>
</comment>
<evidence type="ECO:0000256" key="2">
    <source>
        <dbReference type="ARBA" id="ARBA00008814"/>
    </source>
</evidence>
<dbReference type="PANTHER" id="PTHR30532:SF25">
    <property type="entry name" value="IRON(III) DICITRATE-BINDING PERIPLASMIC PROTEIN"/>
    <property type="match status" value="1"/>
</dbReference>
<dbReference type="PROSITE" id="PS51257">
    <property type="entry name" value="PROKAR_LIPOPROTEIN"/>
    <property type="match status" value="1"/>
</dbReference>